<dbReference type="SUPFAM" id="SSF51735">
    <property type="entry name" value="NAD(P)-binding Rossmann-fold domains"/>
    <property type="match status" value="1"/>
</dbReference>
<dbReference type="GeneID" id="119738268"/>
<name>A0A914AY06_PATMI</name>
<dbReference type="Gene3D" id="1.10.1040.10">
    <property type="entry name" value="N-(1-d-carboxylethyl)-l-norvaline Dehydrogenase, domain 2"/>
    <property type="match status" value="1"/>
</dbReference>
<dbReference type="OrthoDB" id="6058913at2759"/>
<dbReference type="Gene3D" id="3.40.50.720">
    <property type="entry name" value="NAD(P)-binding Rossmann-like Domain"/>
    <property type="match status" value="1"/>
</dbReference>
<dbReference type="RefSeq" id="XP_038069024.1">
    <property type="nucleotide sequence ID" value="XM_038213096.1"/>
</dbReference>
<dbReference type="InterPro" id="IPR013328">
    <property type="entry name" value="6PGD_dom2"/>
</dbReference>
<accession>A0A914AY06</accession>
<dbReference type="GO" id="GO:0016491">
    <property type="term" value="F:oxidoreductase activity"/>
    <property type="evidence" value="ECO:0007669"/>
    <property type="project" value="InterPro"/>
</dbReference>
<dbReference type="OMA" id="HPARYYS"/>
<dbReference type="EnsemblMetazoa" id="XM_038213096.1">
    <property type="protein sequence ID" value="XP_038069024.1"/>
    <property type="gene ID" value="LOC119738268"/>
</dbReference>
<dbReference type="InterPro" id="IPR051729">
    <property type="entry name" value="Opine/Lysopine_DH"/>
</dbReference>
<evidence type="ECO:0000313" key="3">
    <source>
        <dbReference type="Proteomes" id="UP000887568"/>
    </source>
</evidence>
<dbReference type="EnsemblMetazoa" id="XM_038213097.1">
    <property type="protein sequence ID" value="XP_038069025.1"/>
    <property type="gene ID" value="LOC119738268"/>
</dbReference>
<reference evidence="2" key="1">
    <citation type="submission" date="2022-11" db="UniProtKB">
        <authorList>
            <consortium name="EnsemblMetazoa"/>
        </authorList>
    </citation>
    <scope>IDENTIFICATION</scope>
</reference>
<dbReference type="PANTHER" id="PTHR38015">
    <property type="entry name" value="BLR6086 PROTEIN"/>
    <property type="match status" value="1"/>
</dbReference>
<proteinExistence type="predicted"/>
<dbReference type="InterPro" id="IPR036291">
    <property type="entry name" value="NAD(P)-bd_dom_sf"/>
</dbReference>
<dbReference type="Proteomes" id="UP000887568">
    <property type="component" value="Unplaced"/>
</dbReference>
<dbReference type="PANTHER" id="PTHR38015:SF1">
    <property type="entry name" value="OPINE DEHYDROGENASE DOMAIN-CONTAINING PROTEIN"/>
    <property type="match status" value="1"/>
</dbReference>
<dbReference type="AlphaFoldDB" id="A0A914AY06"/>
<dbReference type="RefSeq" id="XP_038069025.1">
    <property type="nucleotide sequence ID" value="XM_038213097.1"/>
</dbReference>
<dbReference type="InterPro" id="IPR008927">
    <property type="entry name" value="6-PGluconate_DH-like_C_sf"/>
</dbReference>
<dbReference type="SUPFAM" id="SSF48179">
    <property type="entry name" value="6-phosphogluconate dehydrogenase C-terminal domain-like"/>
    <property type="match status" value="1"/>
</dbReference>
<evidence type="ECO:0000259" key="1">
    <source>
        <dbReference type="Pfam" id="PF02317"/>
    </source>
</evidence>
<feature type="domain" description="Opine dehydrogenase" evidence="1">
    <location>
        <begin position="199"/>
        <end position="363"/>
    </location>
</feature>
<dbReference type="InterPro" id="IPR003421">
    <property type="entry name" value="Opine_DH"/>
</dbReference>
<dbReference type="Pfam" id="PF02317">
    <property type="entry name" value="Octopine_DH"/>
    <property type="match status" value="1"/>
</dbReference>
<sequence>MHLKVLILGGGNGAHVHAGIAASNPDNEVRVLSLFQDEAERWSKALESSDLVLDYTDVDGKEQQFVSKPGLITNDPKVAVPGSDIIVFVVPAFAHAQYWEALKPHMEPGMVVIGMPGAAGWEFQAYDILGDKAKGITFFNFNSLPWTCRVTEFGKRADIVGFKEHFVGAIRKGRVEPKVDPLKAIQQSLGPLPVCAAYGDLLGMTLTYTNAFIHPSIMYGRWHDWDGKPVSESPLFYQGLDQTSADLLSSVSGEIVAIAKAICAKNADIDLSNVKHISDITLDFYADDIEDKSSFLRMMQSNKAYEGLRHPVTNNEGGGVSPNFKFRYLCEDVPFGLVVHRGIAEIVGVPTPNIDKIITWGQGLIGKEFLVDGKITGKDIGMTRAPQRYGFTTLDAILGDHL</sequence>
<protein>
    <recommendedName>
        <fullName evidence="1">Opine dehydrogenase domain-containing protein</fullName>
    </recommendedName>
</protein>
<organism evidence="2 3">
    <name type="scientific">Patiria miniata</name>
    <name type="common">Bat star</name>
    <name type="synonym">Asterina miniata</name>
    <dbReference type="NCBI Taxonomy" id="46514"/>
    <lineage>
        <taxon>Eukaryota</taxon>
        <taxon>Metazoa</taxon>
        <taxon>Echinodermata</taxon>
        <taxon>Eleutherozoa</taxon>
        <taxon>Asterozoa</taxon>
        <taxon>Asteroidea</taxon>
        <taxon>Valvatacea</taxon>
        <taxon>Valvatida</taxon>
        <taxon>Asterinidae</taxon>
        <taxon>Patiria</taxon>
    </lineage>
</organism>
<evidence type="ECO:0000313" key="2">
    <source>
        <dbReference type="EnsemblMetazoa" id="XP_038069025.1"/>
    </source>
</evidence>
<keyword evidence="3" id="KW-1185">Reference proteome</keyword>